<dbReference type="GO" id="GO:0015035">
    <property type="term" value="F:protein-disulfide reductase activity"/>
    <property type="evidence" value="ECO:0007669"/>
    <property type="project" value="TreeGrafter"/>
</dbReference>
<protein>
    <recommendedName>
        <fullName evidence="2">Thioredoxin domain-containing protein</fullName>
    </recommendedName>
</protein>
<comment type="caution">
    <text evidence="3">The sequence shown here is derived from an EMBL/GenBank/DDBJ whole genome shotgun (WGS) entry which is preliminary data.</text>
</comment>
<gene>
    <name evidence="3" type="ORF">BDP27DRAFT_1327277</name>
</gene>
<dbReference type="InterPro" id="IPR036249">
    <property type="entry name" value="Thioredoxin-like_sf"/>
</dbReference>
<dbReference type="GO" id="GO:0005788">
    <property type="term" value="C:endoplasmic reticulum lumen"/>
    <property type="evidence" value="ECO:0007669"/>
    <property type="project" value="TreeGrafter"/>
</dbReference>
<evidence type="ECO:0000313" key="3">
    <source>
        <dbReference type="EMBL" id="KAF9068394.1"/>
    </source>
</evidence>
<feature type="compositionally biased region" description="Low complexity" evidence="1">
    <location>
        <begin position="315"/>
        <end position="326"/>
    </location>
</feature>
<dbReference type="Gene3D" id="3.40.30.10">
    <property type="entry name" value="Glutaredoxin"/>
    <property type="match status" value="1"/>
</dbReference>
<dbReference type="Proteomes" id="UP000772434">
    <property type="component" value="Unassembled WGS sequence"/>
</dbReference>
<reference evidence="3" key="1">
    <citation type="submission" date="2020-11" db="EMBL/GenBank/DDBJ databases">
        <authorList>
            <consortium name="DOE Joint Genome Institute"/>
            <person name="Ahrendt S."/>
            <person name="Riley R."/>
            <person name="Andreopoulos W."/>
            <person name="Labutti K."/>
            <person name="Pangilinan J."/>
            <person name="Ruiz-Duenas F.J."/>
            <person name="Barrasa J.M."/>
            <person name="Sanchez-Garcia M."/>
            <person name="Camarero S."/>
            <person name="Miyauchi S."/>
            <person name="Serrano A."/>
            <person name="Linde D."/>
            <person name="Babiker R."/>
            <person name="Drula E."/>
            <person name="Ayuso-Fernandez I."/>
            <person name="Pacheco R."/>
            <person name="Padilla G."/>
            <person name="Ferreira P."/>
            <person name="Barriuso J."/>
            <person name="Kellner H."/>
            <person name="Castanera R."/>
            <person name="Alfaro M."/>
            <person name="Ramirez L."/>
            <person name="Pisabarro A.G."/>
            <person name="Kuo A."/>
            <person name="Tritt A."/>
            <person name="Lipzen A."/>
            <person name="He G."/>
            <person name="Yan M."/>
            <person name="Ng V."/>
            <person name="Cullen D."/>
            <person name="Martin F."/>
            <person name="Rosso M.-N."/>
            <person name="Henrissat B."/>
            <person name="Hibbett D."/>
            <person name="Martinez A.T."/>
            <person name="Grigoriev I.V."/>
        </authorList>
    </citation>
    <scope>NUCLEOTIDE SEQUENCE</scope>
    <source>
        <strain evidence="3">AH 40177</strain>
    </source>
</reference>
<feature type="domain" description="Thioredoxin" evidence="2">
    <location>
        <begin position="3"/>
        <end position="95"/>
    </location>
</feature>
<feature type="region of interest" description="Disordered" evidence="1">
    <location>
        <begin position="272"/>
        <end position="332"/>
    </location>
</feature>
<dbReference type="PANTHER" id="PTHR45815">
    <property type="entry name" value="PROTEIN DISULFIDE-ISOMERASE A6"/>
    <property type="match status" value="1"/>
</dbReference>
<evidence type="ECO:0000313" key="4">
    <source>
        <dbReference type="Proteomes" id="UP000772434"/>
    </source>
</evidence>
<dbReference type="InterPro" id="IPR013766">
    <property type="entry name" value="Thioredoxin_domain"/>
</dbReference>
<dbReference type="PANTHER" id="PTHR45815:SF3">
    <property type="entry name" value="PROTEIN DISULFIDE-ISOMERASE A6"/>
    <property type="match status" value="1"/>
</dbReference>
<dbReference type="OrthoDB" id="427280at2759"/>
<name>A0A9P5PS76_9AGAR</name>
<evidence type="ECO:0000256" key="1">
    <source>
        <dbReference type="SAM" id="MobiDB-lite"/>
    </source>
</evidence>
<feature type="compositionally biased region" description="Basic and acidic residues" evidence="1">
    <location>
        <begin position="289"/>
        <end position="314"/>
    </location>
</feature>
<proteinExistence type="predicted"/>
<organism evidence="3 4">
    <name type="scientific">Rhodocollybia butyracea</name>
    <dbReference type="NCBI Taxonomy" id="206335"/>
    <lineage>
        <taxon>Eukaryota</taxon>
        <taxon>Fungi</taxon>
        <taxon>Dikarya</taxon>
        <taxon>Basidiomycota</taxon>
        <taxon>Agaricomycotina</taxon>
        <taxon>Agaricomycetes</taxon>
        <taxon>Agaricomycetidae</taxon>
        <taxon>Agaricales</taxon>
        <taxon>Marasmiineae</taxon>
        <taxon>Omphalotaceae</taxon>
        <taxon>Rhodocollybia</taxon>
    </lineage>
</organism>
<dbReference type="AlphaFoldDB" id="A0A9P5PS76"/>
<dbReference type="EMBL" id="JADNRY010000061">
    <property type="protein sequence ID" value="KAF9068394.1"/>
    <property type="molecule type" value="Genomic_DNA"/>
</dbReference>
<evidence type="ECO:0000259" key="2">
    <source>
        <dbReference type="Pfam" id="PF00085"/>
    </source>
</evidence>
<sequence>MLEPEGFQKALEANETVMVAFVAPGSSDCQRMAPEYSKGALGLYPSIPSYAVDCDADTNKHLCAEQGATSLPTVKLFPRGNTLDPVIFDGERTSSGFFYWASRGVPNHIKRIRMLDHMQPWVDASAESGLPRALLLTKEKMIPLLWTVLGNKYAGQIELAYHRDRKGKTSVVMGLEPGEDKTSKVLIYAPGSTTFMRYQGLAKIDSLSKFFDSIVDGTADLETVNAQAAAEEFVPDEAELEIERKQEAQRIALLHGGFADLIDFEEALKSGINPHGSNSQGYPGMMGDMPKKEPEESGSRVEMPETGTMKKSEEQAASATSHATAEAPKDEL</sequence>
<accession>A0A9P5PS76</accession>
<dbReference type="Pfam" id="PF00085">
    <property type="entry name" value="Thioredoxin"/>
    <property type="match status" value="1"/>
</dbReference>
<dbReference type="SUPFAM" id="SSF52833">
    <property type="entry name" value="Thioredoxin-like"/>
    <property type="match status" value="1"/>
</dbReference>
<keyword evidence="4" id="KW-1185">Reference proteome</keyword>
<dbReference type="GO" id="GO:0034976">
    <property type="term" value="P:response to endoplasmic reticulum stress"/>
    <property type="evidence" value="ECO:0007669"/>
    <property type="project" value="TreeGrafter"/>
</dbReference>